<name>A0A9D1CQZ5_9FIRM</name>
<evidence type="ECO:0000256" key="8">
    <source>
        <dbReference type="SAM" id="Phobius"/>
    </source>
</evidence>
<accession>A0A9D1CQZ5</accession>
<dbReference type="InterPro" id="IPR050297">
    <property type="entry name" value="LipidA_mod_glycosyltrf_83"/>
</dbReference>
<feature type="transmembrane region" description="Helical" evidence="8">
    <location>
        <begin position="434"/>
        <end position="453"/>
    </location>
</feature>
<proteinExistence type="predicted"/>
<evidence type="ECO:0000259" key="9">
    <source>
        <dbReference type="Pfam" id="PF13231"/>
    </source>
</evidence>
<dbReference type="Pfam" id="PF13231">
    <property type="entry name" value="PMT_2"/>
    <property type="match status" value="1"/>
</dbReference>
<dbReference type="GO" id="GO:0009103">
    <property type="term" value="P:lipopolysaccharide biosynthetic process"/>
    <property type="evidence" value="ECO:0007669"/>
    <property type="project" value="UniProtKB-ARBA"/>
</dbReference>
<evidence type="ECO:0000313" key="11">
    <source>
        <dbReference type="Proteomes" id="UP000886887"/>
    </source>
</evidence>
<feature type="transmembrane region" description="Helical" evidence="8">
    <location>
        <begin position="158"/>
        <end position="176"/>
    </location>
</feature>
<dbReference type="GO" id="GO:0005886">
    <property type="term" value="C:plasma membrane"/>
    <property type="evidence" value="ECO:0007669"/>
    <property type="project" value="UniProtKB-SubCell"/>
</dbReference>
<comment type="caution">
    <text evidence="10">The sequence shown here is derived from an EMBL/GenBank/DDBJ whole genome shotgun (WGS) entry which is preliminary data.</text>
</comment>
<dbReference type="Proteomes" id="UP000886887">
    <property type="component" value="Unassembled WGS sequence"/>
</dbReference>
<evidence type="ECO:0000256" key="7">
    <source>
        <dbReference type="ARBA" id="ARBA00023136"/>
    </source>
</evidence>
<gene>
    <name evidence="10" type="ORF">IAB73_07440</name>
</gene>
<dbReference type="PANTHER" id="PTHR33908:SF11">
    <property type="entry name" value="MEMBRANE PROTEIN"/>
    <property type="match status" value="1"/>
</dbReference>
<keyword evidence="6 8" id="KW-1133">Transmembrane helix</keyword>
<evidence type="ECO:0000256" key="6">
    <source>
        <dbReference type="ARBA" id="ARBA00022989"/>
    </source>
</evidence>
<dbReference type="PANTHER" id="PTHR33908">
    <property type="entry name" value="MANNOSYLTRANSFERASE YKCB-RELATED"/>
    <property type="match status" value="1"/>
</dbReference>
<keyword evidence="5 8" id="KW-0812">Transmembrane</keyword>
<feature type="domain" description="Glycosyltransferase RgtA/B/C/D-like" evidence="9">
    <location>
        <begin position="118"/>
        <end position="270"/>
    </location>
</feature>
<feature type="transmembrane region" description="Helical" evidence="8">
    <location>
        <begin position="49"/>
        <end position="67"/>
    </location>
</feature>
<dbReference type="GO" id="GO:0016763">
    <property type="term" value="F:pentosyltransferase activity"/>
    <property type="evidence" value="ECO:0007669"/>
    <property type="project" value="TreeGrafter"/>
</dbReference>
<evidence type="ECO:0000313" key="10">
    <source>
        <dbReference type="EMBL" id="HIQ72022.1"/>
    </source>
</evidence>
<protein>
    <submittedName>
        <fullName evidence="10">Glycosyltransferase family 39 protein</fullName>
    </submittedName>
</protein>
<evidence type="ECO:0000256" key="4">
    <source>
        <dbReference type="ARBA" id="ARBA00022679"/>
    </source>
</evidence>
<feature type="transmembrane region" description="Helical" evidence="8">
    <location>
        <begin position="225"/>
        <end position="246"/>
    </location>
</feature>
<reference evidence="10" key="1">
    <citation type="submission" date="2020-10" db="EMBL/GenBank/DDBJ databases">
        <authorList>
            <person name="Gilroy R."/>
        </authorList>
    </citation>
    <scope>NUCLEOTIDE SEQUENCE</scope>
    <source>
        <strain evidence="10">ChiSxjej2B14-6234</strain>
    </source>
</reference>
<keyword evidence="3" id="KW-0328">Glycosyltransferase</keyword>
<feature type="transmembrane region" description="Helical" evidence="8">
    <location>
        <begin position="343"/>
        <end position="361"/>
    </location>
</feature>
<reference evidence="10" key="2">
    <citation type="journal article" date="2021" name="PeerJ">
        <title>Extensive microbial diversity within the chicken gut microbiome revealed by metagenomics and culture.</title>
        <authorList>
            <person name="Gilroy R."/>
            <person name="Ravi A."/>
            <person name="Getino M."/>
            <person name="Pursley I."/>
            <person name="Horton D.L."/>
            <person name="Alikhan N.F."/>
            <person name="Baker D."/>
            <person name="Gharbi K."/>
            <person name="Hall N."/>
            <person name="Watson M."/>
            <person name="Adriaenssens E.M."/>
            <person name="Foster-Nyarko E."/>
            <person name="Jarju S."/>
            <person name="Secka A."/>
            <person name="Antonio M."/>
            <person name="Oren A."/>
            <person name="Chaudhuri R.R."/>
            <person name="La Ragione R."/>
            <person name="Hildebrand F."/>
            <person name="Pallen M.J."/>
        </authorList>
    </citation>
    <scope>NUCLEOTIDE SEQUENCE</scope>
    <source>
        <strain evidence="10">ChiSxjej2B14-6234</strain>
    </source>
</reference>
<dbReference type="EMBL" id="DVFJ01000027">
    <property type="protein sequence ID" value="HIQ72022.1"/>
    <property type="molecule type" value="Genomic_DNA"/>
</dbReference>
<evidence type="ECO:0000256" key="2">
    <source>
        <dbReference type="ARBA" id="ARBA00022475"/>
    </source>
</evidence>
<feature type="transmembrane region" description="Helical" evidence="8">
    <location>
        <begin position="410"/>
        <end position="427"/>
    </location>
</feature>
<keyword evidence="7 8" id="KW-0472">Membrane</keyword>
<keyword evidence="2" id="KW-1003">Cell membrane</keyword>
<organism evidence="10 11">
    <name type="scientific">Candidatus Onthenecus intestinigallinarum</name>
    <dbReference type="NCBI Taxonomy" id="2840875"/>
    <lineage>
        <taxon>Bacteria</taxon>
        <taxon>Bacillati</taxon>
        <taxon>Bacillota</taxon>
        <taxon>Clostridia</taxon>
        <taxon>Eubacteriales</taxon>
        <taxon>Candidatus Onthenecus</taxon>
    </lineage>
</organism>
<feature type="transmembrane region" description="Helical" evidence="8">
    <location>
        <begin position="253"/>
        <end position="276"/>
    </location>
</feature>
<evidence type="ECO:0000256" key="5">
    <source>
        <dbReference type="ARBA" id="ARBA00022692"/>
    </source>
</evidence>
<sequence length="589" mass="66541">MLYPFNVVFTLLMIAMLAIAACPPAQRRLNAVGWIARLGGACERFARRFYWPLFALILLLGVLCRVYRFGVLPMGLNQDGAMAAVDGYALAMYGTDRFGTSYPAHLWAWGYGQMSALYSYLCIPFFRVMGLSRLSMRLPMLCVSLAMLPVLWDLARRMRGRGFALLALLLVCVNPWQMMQSRWALDCNMMSHCLLLGVYLLVIGAQRRRTWALCLSMAPFAMSMYAYGVAIYSTPVLLLCAAVYLLCKKRASLVQVLLCAAIWLLLSAPIILTMMINYFQWDTMQLGPITLQLFDENARTQEIAFMSDDMYRAFAQNALEWLRVTFLQGYDSSTFNSVPGFRTLYIFSFPALIAGLVWLVRDRRRAALAGLARTQDGLDCDAGMMLLCWLIAMAVCGLLTSSPNVNRANGIYYALMLLCAYALYRCVRRVRAFAPLIACMYLLAFGGQCAVYFSPGYADYTAQNYQPGLYEAIASVKTFPYSFDVVYITSPGEDENENVVSRMIAAVALGLDRDEMNDEKELTDASGEPIGYYTDWFWFQDFSNFTPDPTGCAVYVIPQSARALFDEADYLIWDYQQFAVAYPRYWAED</sequence>
<dbReference type="AlphaFoldDB" id="A0A9D1CQZ5"/>
<evidence type="ECO:0000256" key="1">
    <source>
        <dbReference type="ARBA" id="ARBA00004651"/>
    </source>
</evidence>
<feature type="transmembrane region" description="Helical" evidence="8">
    <location>
        <begin position="382"/>
        <end position="404"/>
    </location>
</feature>
<evidence type="ECO:0000256" key="3">
    <source>
        <dbReference type="ARBA" id="ARBA00022676"/>
    </source>
</evidence>
<dbReference type="InterPro" id="IPR038731">
    <property type="entry name" value="RgtA/B/C-like"/>
</dbReference>
<comment type="subcellular location">
    <subcellularLocation>
        <location evidence="1">Cell membrane</location>
        <topology evidence="1">Multi-pass membrane protein</topology>
    </subcellularLocation>
</comment>
<keyword evidence="4" id="KW-0808">Transferase</keyword>